<dbReference type="AlphaFoldDB" id="A0A9W6LMP1"/>
<evidence type="ECO:0000256" key="3">
    <source>
        <dbReference type="ARBA" id="ARBA00022692"/>
    </source>
</evidence>
<dbReference type="NCBIfam" id="NF006777">
    <property type="entry name" value="PRK09292.1"/>
    <property type="match status" value="1"/>
</dbReference>
<dbReference type="Proteomes" id="UP001144471">
    <property type="component" value="Unassembled WGS sequence"/>
</dbReference>
<comment type="subcellular location">
    <subcellularLocation>
        <location evidence="1">Endomembrane system</location>
        <topology evidence="1">Multi-pass membrane protein</topology>
    </subcellularLocation>
</comment>
<evidence type="ECO:0000313" key="9">
    <source>
        <dbReference type="Proteomes" id="UP001144471"/>
    </source>
</evidence>
<keyword evidence="2" id="KW-0813">Transport</keyword>
<name>A0A9W6LMP1_9FUSO</name>
<keyword evidence="6 7" id="KW-0472">Membrane</keyword>
<evidence type="ECO:0000256" key="4">
    <source>
        <dbReference type="ARBA" id="ARBA00022967"/>
    </source>
</evidence>
<evidence type="ECO:0000256" key="6">
    <source>
        <dbReference type="ARBA" id="ARBA00023136"/>
    </source>
</evidence>
<keyword evidence="5 7" id="KW-1133">Transmembrane helix</keyword>
<feature type="transmembrane region" description="Helical" evidence="7">
    <location>
        <begin position="134"/>
        <end position="162"/>
    </location>
</feature>
<dbReference type="PIRSF" id="PIRSF006102">
    <property type="entry name" value="NQR_DE"/>
    <property type="match status" value="1"/>
</dbReference>
<dbReference type="PANTHER" id="PTHR30586:SF1">
    <property type="entry name" value="NA(+)-TRANSLOCATING NADH-QUINONE REDUCTASE SUBUNIT D"/>
    <property type="match status" value="1"/>
</dbReference>
<gene>
    <name evidence="8" type="primary">nqrD</name>
    <name evidence="8" type="ORF">PM10SUCC1_06300</name>
</gene>
<keyword evidence="3 7" id="KW-0812">Transmembrane</keyword>
<keyword evidence="4" id="KW-1278">Translocase</keyword>
<feature type="transmembrane region" description="Helical" evidence="7">
    <location>
        <begin position="95"/>
        <end position="113"/>
    </location>
</feature>
<feature type="transmembrane region" description="Helical" evidence="7">
    <location>
        <begin position="68"/>
        <end position="89"/>
    </location>
</feature>
<feature type="transmembrane region" description="Helical" evidence="7">
    <location>
        <begin position="168"/>
        <end position="188"/>
    </location>
</feature>
<dbReference type="Pfam" id="PF02508">
    <property type="entry name" value="Rnf-Nqr"/>
    <property type="match status" value="1"/>
</dbReference>
<evidence type="ECO:0000256" key="1">
    <source>
        <dbReference type="ARBA" id="ARBA00004127"/>
    </source>
</evidence>
<dbReference type="PANTHER" id="PTHR30586">
    <property type="entry name" value="ELECTRON TRANSPORT COMPLEX PROTEIN RNFE"/>
    <property type="match status" value="1"/>
</dbReference>
<protein>
    <submittedName>
        <fullName evidence="8">Na(+)-translocating NADH-quinone reductase subunit D</fullName>
    </submittedName>
</protein>
<organism evidence="8 9">
    <name type="scientific">Propionigenium maris DSM 9537</name>
    <dbReference type="NCBI Taxonomy" id="1123000"/>
    <lineage>
        <taxon>Bacteria</taxon>
        <taxon>Fusobacteriati</taxon>
        <taxon>Fusobacteriota</taxon>
        <taxon>Fusobacteriia</taxon>
        <taxon>Fusobacteriales</taxon>
        <taxon>Fusobacteriaceae</taxon>
        <taxon>Propionigenium</taxon>
    </lineage>
</organism>
<dbReference type="RefSeq" id="WP_281833375.1">
    <property type="nucleotide sequence ID" value="NZ_BSDY01000002.1"/>
</dbReference>
<evidence type="ECO:0000256" key="5">
    <source>
        <dbReference type="ARBA" id="ARBA00022989"/>
    </source>
</evidence>
<dbReference type="GO" id="GO:0012505">
    <property type="term" value="C:endomembrane system"/>
    <property type="evidence" value="ECO:0007669"/>
    <property type="project" value="UniProtKB-SubCell"/>
</dbReference>
<reference evidence="8" key="1">
    <citation type="submission" date="2022-12" db="EMBL/GenBank/DDBJ databases">
        <title>Reference genome sequencing for broad-spectrum identification of bacterial and archaeal isolates by mass spectrometry.</title>
        <authorList>
            <person name="Sekiguchi Y."/>
            <person name="Tourlousse D.M."/>
        </authorList>
    </citation>
    <scope>NUCLEOTIDE SEQUENCE</scope>
    <source>
        <strain evidence="8">10succ1</strain>
    </source>
</reference>
<dbReference type="InterPro" id="IPR003667">
    <property type="entry name" value="NqrDE/RnfAE"/>
</dbReference>
<evidence type="ECO:0000313" key="8">
    <source>
        <dbReference type="EMBL" id="GLI55115.1"/>
    </source>
</evidence>
<dbReference type="EMBL" id="BSDY01000002">
    <property type="protein sequence ID" value="GLI55115.1"/>
    <property type="molecule type" value="Genomic_DNA"/>
</dbReference>
<evidence type="ECO:0000256" key="2">
    <source>
        <dbReference type="ARBA" id="ARBA00022448"/>
    </source>
</evidence>
<sequence length="207" mass="23023">MNNSILKENLWDNNPVFVQILGICSTLAVTNNLTNTFIMTLSVIFVASLTNVSVSLMKDYIPRKVRMIVQTLIISFYVIIVDILLRAYLPDISKALGPYVGLIITNCIIMGRAEAFAQANTPLPSLWDGITSGLGYMWVLMVIAFFRELLGFGSLFGIAVMGESFTPWTIMVMAPSAFFLLGGLIWAVKTIMTMNEIRQCTCQETTR</sequence>
<dbReference type="GO" id="GO:0005886">
    <property type="term" value="C:plasma membrane"/>
    <property type="evidence" value="ECO:0007669"/>
    <property type="project" value="TreeGrafter"/>
</dbReference>
<dbReference type="NCBIfam" id="NF009070">
    <property type="entry name" value="PRK12405.1"/>
    <property type="match status" value="1"/>
</dbReference>
<accession>A0A9W6LMP1</accession>
<evidence type="ECO:0000256" key="7">
    <source>
        <dbReference type="SAM" id="Phobius"/>
    </source>
</evidence>
<proteinExistence type="predicted"/>
<feature type="transmembrane region" description="Helical" evidence="7">
    <location>
        <begin position="37"/>
        <end position="56"/>
    </location>
</feature>
<keyword evidence="9" id="KW-1185">Reference proteome</keyword>
<comment type="caution">
    <text evidence="8">The sequence shown here is derived from an EMBL/GenBank/DDBJ whole genome shotgun (WGS) entry which is preliminary data.</text>
</comment>